<feature type="region of interest" description="Disordered" evidence="1">
    <location>
        <begin position="21"/>
        <end position="44"/>
    </location>
</feature>
<keyword evidence="3" id="KW-1185">Reference proteome</keyword>
<dbReference type="EMBL" id="CAJVQB010010661">
    <property type="protein sequence ID" value="CAG8741829.1"/>
    <property type="molecule type" value="Genomic_DNA"/>
</dbReference>
<feature type="non-terminal residue" evidence="2">
    <location>
        <position position="1"/>
    </location>
</feature>
<accession>A0ABN7V8S5</accession>
<proteinExistence type="predicted"/>
<gene>
    <name evidence="2" type="ORF">GMARGA_LOCUS15462</name>
</gene>
<comment type="caution">
    <text evidence="2">The sequence shown here is derived from an EMBL/GenBank/DDBJ whole genome shotgun (WGS) entry which is preliminary data.</text>
</comment>
<reference evidence="2 3" key="1">
    <citation type="submission" date="2021-06" db="EMBL/GenBank/DDBJ databases">
        <authorList>
            <person name="Kallberg Y."/>
            <person name="Tangrot J."/>
            <person name="Rosling A."/>
        </authorList>
    </citation>
    <scope>NUCLEOTIDE SEQUENCE [LARGE SCALE GENOMIC DNA]</scope>
    <source>
        <strain evidence="2 3">120-4 pot B 10/14</strain>
    </source>
</reference>
<evidence type="ECO:0000256" key="1">
    <source>
        <dbReference type="SAM" id="MobiDB-lite"/>
    </source>
</evidence>
<evidence type="ECO:0000313" key="2">
    <source>
        <dbReference type="EMBL" id="CAG8741829.1"/>
    </source>
</evidence>
<feature type="compositionally biased region" description="Polar residues" evidence="1">
    <location>
        <begin position="21"/>
        <end position="34"/>
    </location>
</feature>
<evidence type="ECO:0000313" key="3">
    <source>
        <dbReference type="Proteomes" id="UP000789901"/>
    </source>
</evidence>
<protein>
    <submittedName>
        <fullName evidence="2">29927_t:CDS:1</fullName>
    </submittedName>
</protein>
<name>A0ABN7V8S5_GIGMA</name>
<dbReference type="Proteomes" id="UP000789901">
    <property type="component" value="Unassembled WGS sequence"/>
</dbReference>
<sequence>MNFITGQHKNEKRRVEIQTFTAKSTSSKRGNNNEIMPMKTPVKQ</sequence>
<organism evidence="2 3">
    <name type="scientific">Gigaspora margarita</name>
    <dbReference type="NCBI Taxonomy" id="4874"/>
    <lineage>
        <taxon>Eukaryota</taxon>
        <taxon>Fungi</taxon>
        <taxon>Fungi incertae sedis</taxon>
        <taxon>Mucoromycota</taxon>
        <taxon>Glomeromycotina</taxon>
        <taxon>Glomeromycetes</taxon>
        <taxon>Diversisporales</taxon>
        <taxon>Gigasporaceae</taxon>
        <taxon>Gigaspora</taxon>
    </lineage>
</organism>